<keyword evidence="3" id="KW-0274">FAD</keyword>
<comment type="caution">
    <text evidence="7">The sequence shown here is derived from an EMBL/GenBank/DDBJ whole genome shotgun (WGS) entry which is preliminary data.</text>
</comment>
<dbReference type="GO" id="GO:0005737">
    <property type="term" value="C:cytoplasm"/>
    <property type="evidence" value="ECO:0007669"/>
    <property type="project" value="TreeGrafter"/>
</dbReference>
<dbReference type="EMBL" id="VLJV01000001">
    <property type="protein sequence ID" value="TWH19651.1"/>
    <property type="molecule type" value="Genomic_DNA"/>
</dbReference>
<dbReference type="GO" id="GO:0016651">
    <property type="term" value="F:oxidoreductase activity, acting on NAD(P)H"/>
    <property type="evidence" value="ECO:0007669"/>
    <property type="project" value="TreeGrafter"/>
</dbReference>
<feature type="domain" description="FAD/NAD(P)-binding" evidence="5">
    <location>
        <begin position="2"/>
        <end position="284"/>
    </location>
</feature>
<reference evidence="7 8" key="1">
    <citation type="submission" date="2019-07" db="EMBL/GenBank/DDBJ databases">
        <title>R&amp;d 2014.</title>
        <authorList>
            <person name="Klenk H.-P."/>
        </authorList>
    </citation>
    <scope>NUCLEOTIDE SEQUENCE [LARGE SCALE GENOMIC DNA]</scope>
    <source>
        <strain evidence="7 8">DSM 43194</strain>
    </source>
</reference>
<keyword evidence="4" id="KW-0560">Oxidoreductase</keyword>
<dbReference type="Gene3D" id="3.30.390.30">
    <property type="match status" value="1"/>
</dbReference>
<evidence type="ECO:0000313" key="8">
    <source>
        <dbReference type="Proteomes" id="UP000317303"/>
    </source>
</evidence>
<dbReference type="Proteomes" id="UP000317303">
    <property type="component" value="Unassembled WGS sequence"/>
</dbReference>
<evidence type="ECO:0000256" key="4">
    <source>
        <dbReference type="ARBA" id="ARBA00023002"/>
    </source>
</evidence>
<evidence type="ECO:0000256" key="2">
    <source>
        <dbReference type="ARBA" id="ARBA00022630"/>
    </source>
</evidence>
<keyword evidence="2" id="KW-0285">Flavoprotein</keyword>
<dbReference type="InterPro" id="IPR023753">
    <property type="entry name" value="FAD/NAD-binding_dom"/>
</dbReference>
<evidence type="ECO:0000256" key="3">
    <source>
        <dbReference type="ARBA" id="ARBA00022827"/>
    </source>
</evidence>
<dbReference type="PRINTS" id="PR00469">
    <property type="entry name" value="PNDRDTASEII"/>
</dbReference>
<dbReference type="Pfam" id="PF07992">
    <property type="entry name" value="Pyr_redox_2"/>
    <property type="match status" value="1"/>
</dbReference>
<dbReference type="InterPro" id="IPR050446">
    <property type="entry name" value="FAD-oxidoreductase/Apoptosis"/>
</dbReference>
<sequence>MMRIVVAGAGLAAARACSALRRSGFDGELVVLGAEPHAPYDRPPLSKAVLAGERDDAPLPFDPEALGVRLRTGVAATGLDVTGRVVHTDEGDEPFDRLLLATGAEPIRLPGDGEQLTVRTLEDALALRARLTAGARVVIIGASWIGAEVATAAGAAGCHVTCLEASPAPLSAALGTEVGALLTPWWSGVDLRLDTTVASIDPGGVQLADGASVPADVVVTGVGVRPATGWLSGSGLEIGNGVHVDEHLRTSAPGVLAVGDVAARWSPRCGTRVRVEHWDEAGAAASVAARVLLAGGDDTTGEQDLPVHDPVPYFWSDQFGRKVQYVGHHDPADDVEIDTSDPDKPAARWHSPAGRPTAWLGVNRMKELAGARKAIAQASA</sequence>
<dbReference type="InterPro" id="IPR028202">
    <property type="entry name" value="Reductase_C"/>
</dbReference>
<evidence type="ECO:0000259" key="5">
    <source>
        <dbReference type="Pfam" id="PF07992"/>
    </source>
</evidence>
<dbReference type="PRINTS" id="PR00368">
    <property type="entry name" value="FADPNR"/>
</dbReference>
<evidence type="ECO:0000256" key="1">
    <source>
        <dbReference type="ARBA" id="ARBA00001974"/>
    </source>
</evidence>
<gene>
    <name evidence="7" type="ORF">JD82_01479</name>
</gene>
<evidence type="ECO:0000313" key="7">
    <source>
        <dbReference type="EMBL" id="TWH19651.1"/>
    </source>
</evidence>
<organism evidence="7 8">
    <name type="scientific">Prauserella rugosa</name>
    <dbReference type="NCBI Taxonomy" id="43354"/>
    <lineage>
        <taxon>Bacteria</taxon>
        <taxon>Bacillati</taxon>
        <taxon>Actinomycetota</taxon>
        <taxon>Actinomycetes</taxon>
        <taxon>Pseudonocardiales</taxon>
        <taxon>Pseudonocardiaceae</taxon>
        <taxon>Prauserella</taxon>
    </lineage>
</organism>
<dbReference type="SUPFAM" id="SSF51905">
    <property type="entry name" value="FAD/NAD(P)-binding domain"/>
    <property type="match status" value="2"/>
</dbReference>
<dbReference type="Pfam" id="PF14759">
    <property type="entry name" value="Reductase_C"/>
    <property type="match status" value="1"/>
</dbReference>
<dbReference type="InterPro" id="IPR036188">
    <property type="entry name" value="FAD/NAD-bd_sf"/>
</dbReference>
<dbReference type="InterPro" id="IPR016156">
    <property type="entry name" value="FAD/NAD-linked_Rdtase_dimer_sf"/>
</dbReference>
<accession>A0A660CFC6</accession>
<proteinExistence type="predicted"/>
<dbReference type="AlphaFoldDB" id="A0A660CFC6"/>
<dbReference type="SUPFAM" id="SSF55424">
    <property type="entry name" value="FAD/NAD-linked reductases, dimerisation (C-terminal) domain"/>
    <property type="match status" value="1"/>
</dbReference>
<dbReference type="PANTHER" id="PTHR43557">
    <property type="entry name" value="APOPTOSIS-INDUCING FACTOR 1"/>
    <property type="match status" value="1"/>
</dbReference>
<evidence type="ECO:0000259" key="6">
    <source>
        <dbReference type="Pfam" id="PF14759"/>
    </source>
</evidence>
<feature type="domain" description="Reductase C-terminal" evidence="6">
    <location>
        <begin position="313"/>
        <end position="378"/>
    </location>
</feature>
<dbReference type="OrthoDB" id="4475657at2"/>
<dbReference type="RefSeq" id="WP_036875780.1">
    <property type="nucleotide sequence ID" value="NZ_JOIJ01000002.1"/>
</dbReference>
<dbReference type="PANTHER" id="PTHR43557:SF2">
    <property type="entry name" value="RIESKE DOMAIN-CONTAINING PROTEIN-RELATED"/>
    <property type="match status" value="1"/>
</dbReference>
<protein>
    <submittedName>
        <fullName evidence="7">NAD/ferredoxin-dependent reductase-like protein</fullName>
    </submittedName>
</protein>
<comment type="cofactor">
    <cofactor evidence="1">
        <name>FAD</name>
        <dbReference type="ChEBI" id="CHEBI:57692"/>
    </cofactor>
</comment>
<keyword evidence="8" id="KW-1185">Reference proteome</keyword>
<dbReference type="Gene3D" id="3.50.50.60">
    <property type="entry name" value="FAD/NAD(P)-binding domain"/>
    <property type="match status" value="2"/>
</dbReference>
<name>A0A660CFC6_9PSEU</name>